<dbReference type="HOGENOM" id="CLU_039025_0_0_7"/>
<dbReference type="GO" id="GO:0005524">
    <property type="term" value="F:ATP binding"/>
    <property type="evidence" value="ECO:0007669"/>
    <property type="project" value="UniProtKB-KW"/>
</dbReference>
<comment type="catalytic activity">
    <reaction evidence="1">
        <text>ATP + protein L-histidine = ADP + protein N-phospho-L-histidine.</text>
        <dbReference type="EC" id="2.7.13.3"/>
    </reaction>
</comment>
<keyword evidence="8" id="KW-0547">Nucleotide-binding</keyword>
<evidence type="ECO:0000256" key="14">
    <source>
        <dbReference type="SAM" id="Phobius"/>
    </source>
</evidence>
<dbReference type="CDD" id="cd00082">
    <property type="entry name" value="HisKA"/>
    <property type="match status" value="1"/>
</dbReference>
<dbReference type="SMART" id="SM00387">
    <property type="entry name" value="HATPase_c"/>
    <property type="match status" value="1"/>
</dbReference>
<dbReference type="eggNOG" id="COG0642">
    <property type="taxonomic scope" value="Bacteria"/>
</dbReference>
<dbReference type="RefSeq" id="WP_008337810.1">
    <property type="nucleotide sequence ID" value="NZ_AFRZ01000001.1"/>
</dbReference>
<feature type="domain" description="Histidine kinase" evidence="15">
    <location>
        <begin position="200"/>
        <end position="404"/>
    </location>
</feature>
<dbReference type="GO" id="GO:0000155">
    <property type="term" value="F:phosphorelay sensor kinase activity"/>
    <property type="evidence" value="ECO:0007669"/>
    <property type="project" value="InterPro"/>
</dbReference>
<dbReference type="Gene3D" id="1.10.287.130">
    <property type="match status" value="1"/>
</dbReference>
<evidence type="ECO:0000256" key="13">
    <source>
        <dbReference type="ARBA" id="ARBA00023136"/>
    </source>
</evidence>
<evidence type="ECO:0000256" key="7">
    <source>
        <dbReference type="ARBA" id="ARBA00022692"/>
    </source>
</evidence>
<dbReference type="InterPro" id="IPR003594">
    <property type="entry name" value="HATPase_dom"/>
</dbReference>
<evidence type="ECO:0000259" key="15">
    <source>
        <dbReference type="PROSITE" id="PS50109"/>
    </source>
</evidence>
<feature type="transmembrane region" description="Helical" evidence="14">
    <location>
        <begin position="15"/>
        <end position="35"/>
    </location>
</feature>
<evidence type="ECO:0000256" key="9">
    <source>
        <dbReference type="ARBA" id="ARBA00022777"/>
    </source>
</evidence>
<dbReference type="InterPro" id="IPR005467">
    <property type="entry name" value="His_kinase_dom"/>
</dbReference>
<dbReference type="PATRIC" id="fig|929558.5.peg.448"/>
<evidence type="ECO:0000256" key="2">
    <source>
        <dbReference type="ARBA" id="ARBA00004651"/>
    </source>
</evidence>
<keyword evidence="7 14" id="KW-0812">Transmembrane</keyword>
<keyword evidence="9 16" id="KW-0418">Kinase</keyword>
<protein>
    <recommendedName>
        <fullName evidence="3">histidine kinase</fullName>
        <ecNumber evidence="3">2.7.13.3</ecNumber>
    </recommendedName>
</protein>
<dbReference type="EMBL" id="AFRZ01000001">
    <property type="protein sequence ID" value="EHP28977.1"/>
    <property type="molecule type" value="Genomic_DNA"/>
</dbReference>
<dbReference type="SUPFAM" id="SSF47384">
    <property type="entry name" value="Homodimeric domain of signal transducing histidine kinase"/>
    <property type="match status" value="1"/>
</dbReference>
<keyword evidence="5" id="KW-0597">Phosphoprotein</keyword>
<evidence type="ECO:0000256" key="1">
    <source>
        <dbReference type="ARBA" id="ARBA00000085"/>
    </source>
</evidence>
<dbReference type="Pfam" id="PF00512">
    <property type="entry name" value="HisKA"/>
    <property type="match status" value="1"/>
</dbReference>
<evidence type="ECO:0000256" key="3">
    <source>
        <dbReference type="ARBA" id="ARBA00012438"/>
    </source>
</evidence>
<organism evidence="16 17">
    <name type="scientific">Sulfurimonas gotlandica (strain DSM 19862 / JCM 16533 / GD1)</name>
    <dbReference type="NCBI Taxonomy" id="929558"/>
    <lineage>
        <taxon>Bacteria</taxon>
        <taxon>Pseudomonadati</taxon>
        <taxon>Campylobacterota</taxon>
        <taxon>Epsilonproteobacteria</taxon>
        <taxon>Campylobacterales</taxon>
        <taxon>Sulfurimonadaceae</taxon>
        <taxon>Sulfurimonas</taxon>
    </lineage>
</organism>
<dbReference type="AlphaFoldDB" id="B6BKC2"/>
<keyword evidence="11 14" id="KW-1133">Transmembrane helix</keyword>
<dbReference type="InterPro" id="IPR036890">
    <property type="entry name" value="HATPase_C_sf"/>
</dbReference>
<dbReference type="OrthoDB" id="9761634at2"/>
<evidence type="ECO:0000256" key="11">
    <source>
        <dbReference type="ARBA" id="ARBA00022989"/>
    </source>
</evidence>
<gene>
    <name evidence="16" type="ORF">SMGD1_0450</name>
</gene>
<evidence type="ECO:0000256" key="6">
    <source>
        <dbReference type="ARBA" id="ARBA00022679"/>
    </source>
</evidence>
<dbReference type="GO" id="GO:0005886">
    <property type="term" value="C:plasma membrane"/>
    <property type="evidence" value="ECO:0007669"/>
    <property type="project" value="UniProtKB-SubCell"/>
</dbReference>
<accession>H1FUX0</accession>
<reference evidence="16 17" key="1">
    <citation type="journal article" date="2012" name="Proc. Natl. Acad. Sci. U.S.A.">
        <title>Genome and physiology of a model Epsilonproteobacterium responsible for sulfide detoxification in marine oxygen depletion zones.</title>
        <authorList>
            <person name="Grote J."/>
            <person name="Schott T."/>
            <person name="Bruckner C.G."/>
            <person name="Glockner F.O."/>
            <person name="Jost G."/>
            <person name="Teeling H."/>
            <person name="Labrenz M."/>
            <person name="Jurgens K."/>
        </authorList>
    </citation>
    <scope>NUCLEOTIDE SEQUENCE [LARGE SCALE GENOMIC DNA]</scope>
    <source>
        <strain evidence="16 17">GD1</strain>
    </source>
</reference>
<comment type="subcellular location">
    <subcellularLocation>
        <location evidence="2">Cell membrane</location>
        <topology evidence="2">Multi-pass membrane protein</topology>
    </subcellularLocation>
</comment>
<dbReference type="InterPro" id="IPR003661">
    <property type="entry name" value="HisK_dim/P_dom"/>
</dbReference>
<dbReference type="PANTHER" id="PTHR45528">
    <property type="entry name" value="SENSOR HISTIDINE KINASE CPXA"/>
    <property type="match status" value="1"/>
</dbReference>
<dbReference type="SMART" id="SM00388">
    <property type="entry name" value="HisKA"/>
    <property type="match status" value="1"/>
</dbReference>
<keyword evidence="10" id="KW-0067">ATP-binding</keyword>
<dbReference type="PROSITE" id="PS50109">
    <property type="entry name" value="HIS_KIN"/>
    <property type="match status" value="1"/>
</dbReference>
<accession>B6BKC2</accession>
<comment type="caution">
    <text evidence="16">The sequence shown here is derived from an EMBL/GenBank/DDBJ whole genome shotgun (WGS) entry which is preliminary data.</text>
</comment>
<keyword evidence="6" id="KW-0808">Transferase</keyword>
<evidence type="ECO:0000313" key="16">
    <source>
        <dbReference type="EMBL" id="EHP28977.1"/>
    </source>
</evidence>
<name>B6BKC2_SULGG</name>
<evidence type="ECO:0000256" key="4">
    <source>
        <dbReference type="ARBA" id="ARBA00022475"/>
    </source>
</evidence>
<dbReference type="Gene3D" id="3.30.565.10">
    <property type="entry name" value="Histidine kinase-like ATPase, C-terminal domain"/>
    <property type="match status" value="1"/>
</dbReference>
<evidence type="ECO:0000256" key="10">
    <source>
        <dbReference type="ARBA" id="ARBA00022840"/>
    </source>
</evidence>
<dbReference type="SUPFAM" id="SSF55874">
    <property type="entry name" value="ATPase domain of HSP90 chaperone/DNA topoisomerase II/histidine kinase"/>
    <property type="match status" value="1"/>
</dbReference>
<keyword evidence="4" id="KW-1003">Cell membrane</keyword>
<evidence type="ECO:0000313" key="17">
    <source>
        <dbReference type="Proteomes" id="UP000006431"/>
    </source>
</evidence>
<feature type="transmembrane region" description="Helical" evidence="14">
    <location>
        <begin position="73"/>
        <end position="95"/>
    </location>
</feature>
<keyword evidence="17" id="KW-1185">Reference proteome</keyword>
<keyword evidence="13 14" id="KW-0472">Membrane</keyword>
<sequence>MKISSLYRNVTIKQANIFTILVIFFFTMVFVGLLVEEMYEDYERALEQSYVTNGELNSQNEILAQKQKRLKALMIKTVLVIVTLSFILFALFLGLHNLFNKLLHRDTQSFLDFFEQAAHKDQVINPKTMFFKDFKIMVGYANEMVGKINAQKNSLQELNLGLEDRVKNKTATLQLINKNLEEEKKFSQDLLKSQKEFLRYTVHETNTPLSVILTSIELYVMNHPKDRQLSKIEAAVKNIFSIYDDLSYLVKKDQIEYPKIVINIENYTNSRIDFFTEVAQHSRITFNYMPDAKGLHIYFNETKLQRIVDNTITNAIKYTLPNEVVNVKIEQIGAYIEFSMGSKSKIIKDTNRVFDEYYREEENIDGFGIGLRLVRTICDEEDVMISVSSDDDQTVFKYRFKLMGE</sequence>
<keyword evidence="12" id="KW-0902">Two-component regulatory system</keyword>
<dbReference type="Proteomes" id="UP000006431">
    <property type="component" value="Unassembled WGS sequence"/>
</dbReference>
<evidence type="ECO:0000256" key="8">
    <source>
        <dbReference type="ARBA" id="ARBA00022741"/>
    </source>
</evidence>
<evidence type="ECO:0000256" key="5">
    <source>
        <dbReference type="ARBA" id="ARBA00022553"/>
    </source>
</evidence>
<dbReference type="EC" id="2.7.13.3" evidence="3"/>
<dbReference type="InterPro" id="IPR050398">
    <property type="entry name" value="HssS/ArlS-like"/>
</dbReference>
<dbReference type="STRING" id="929558.SMGD1_0450"/>
<evidence type="ECO:0000256" key="12">
    <source>
        <dbReference type="ARBA" id="ARBA00023012"/>
    </source>
</evidence>
<proteinExistence type="predicted"/>
<dbReference type="Pfam" id="PF02518">
    <property type="entry name" value="HATPase_c"/>
    <property type="match status" value="1"/>
</dbReference>
<dbReference type="PANTHER" id="PTHR45528:SF1">
    <property type="entry name" value="SENSOR HISTIDINE KINASE CPXA"/>
    <property type="match status" value="1"/>
</dbReference>
<dbReference type="InterPro" id="IPR036097">
    <property type="entry name" value="HisK_dim/P_sf"/>
</dbReference>